<accession>A0ABS2WFJ8</accession>
<organism evidence="4 5">
    <name type="scientific">Polycladomyces zharkentensis</name>
    <dbReference type="NCBI Taxonomy" id="2807616"/>
    <lineage>
        <taxon>Bacteria</taxon>
        <taxon>Bacillati</taxon>
        <taxon>Bacillota</taxon>
        <taxon>Bacilli</taxon>
        <taxon>Bacillales</taxon>
        <taxon>Thermoactinomycetaceae</taxon>
        <taxon>Polycladomyces</taxon>
    </lineage>
</organism>
<dbReference type="InterPro" id="IPR016156">
    <property type="entry name" value="FAD/NAD-linked_Rdtase_dimer_sf"/>
</dbReference>
<name>A0ABS2WFJ8_9BACL</name>
<dbReference type="InterPro" id="IPR050151">
    <property type="entry name" value="Class-I_Pyr_Nuc-Dis_Oxidored"/>
</dbReference>
<comment type="caution">
    <text evidence="4">The sequence shown here is derived from an EMBL/GenBank/DDBJ whole genome shotgun (WGS) entry which is preliminary data.</text>
</comment>
<evidence type="ECO:0000259" key="3">
    <source>
        <dbReference type="Pfam" id="PF02852"/>
    </source>
</evidence>
<sequence length="99" mass="10403">MDGQAEILRTGSHLDGQHRFGNQAGFIQVIADKESKQLLGVQIVGPEASSLIAEAVLAIEMGASAENLSLTIHAHPTLPEALMEAAEGVLGHAIHMVNK</sequence>
<dbReference type="SUPFAM" id="SSF55424">
    <property type="entry name" value="FAD/NAD-linked reductases, dimerisation (C-terminal) domain"/>
    <property type="match status" value="1"/>
</dbReference>
<proteinExistence type="inferred from homology"/>
<dbReference type="PANTHER" id="PTHR22912:SF160">
    <property type="entry name" value="DIHYDROLIPOYL DEHYDROGENASE"/>
    <property type="match status" value="1"/>
</dbReference>
<keyword evidence="5" id="KW-1185">Reference proteome</keyword>
<evidence type="ECO:0000313" key="4">
    <source>
        <dbReference type="EMBL" id="MBN2908085.1"/>
    </source>
</evidence>
<feature type="domain" description="Pyridine nucleotide-disulphide oxidoreductase dimerisation" evidence="3">
    <location>
        <begin position="22"/>
        <end position="86"/>
    </location>
</feature>
<dbReference type="Pfam" id="PF02852">
    <property type="entry name" value="Pyr_redox_dim"/>
    <property type="match status" value="1"/>
</dbReference>
<evidence type="ECO:0000256" key="1">
    <source>
        <dbReference type="ARBA" id="ARBA00007532"/>
    </source>
</evidence>
<reference evidence="4" key="1">
    <citation type="journal article" date="2024" name="Int. J. Syst. Evol. Microbiol.">
        <title>Polycladomyces zharkentensis sp. nov., a novel thermophilic cellulose- and starch-degrading member of the Bacillota from a geothermal aquifer in Kazakhstan.</title>
        <authorList>
            <person name="Mashzhan A."/>
            <person name="Kistaubayeva A."/>
            <person name="Javier-Lopez R."/>
            <person name="Bissenova U."/>
            <person name="Bissenbay A."/>
            <person name="Birkeland N.K."/>
        </authorList>
    </citation>
    <scope>NUCLEOTIDE SEQUENCE</scope>
    <source>
        <strain evidence="4">ZKZ2T</strain>
    </source>
</reference>
<dbReference type="PANTHER" id="PTHR22912">
    <property type="entry name" value="DISULFIDE OXIDOREDUCTASE"/>
    <property type="match status" value="1"/>
</dbReference>
<feature type="non-terminal residue" evidence="4">
    <location>
        <position position="1"/>
    </location>
</feature>
<evidence type="ECO:0000256" key="2">
    <source>
        <dbReference type="ARBA" id="ARBA00023027"/>
    </source>
</evidence>
<evidence type="ECO:0000313" key="5">
    <source>
        <dbReference type="Proteomes" id="UP001177120"/>
    </source>
</evidence>
<dbReference type="InterPro" id="IPR004099">
    <property type="entry name" value="Pyr_nucl-diS_OxRdtase_dimer"/>
</dbReference>
<dbReference type="Gene3D" id="3.30.390.30">
    <property type="match status" value="1"/>
</dbReference>
<comment type="similarity">
    <text evidence="1">Belongs to the class-I pyridine nucleotide-disulfide oxidoreductase family.</text>
</comment>
<protein>
    <recommendedName>
        <fullName evidence="3">Pyridine nucleotide-disulphide oxidoreductase dimerisation domain-containing protein</fullName>
    </recommendedName>
</protein>
<dbReference type="Proteomes" id="UP001177120">
    <property type="component" value="Unassembled WGS sequence"/>
</dbReference>
<dbReference type="EMBL" id="JAFHAP010000002">
    <property type="protein sequence ID" value="MBN2908085.1"/>
    <property type="molecule type" value="Genomic_DNA"/>
</dbReference>
<keyword evidence="2" id="KW-0520">NAD</keyword>
<gene>
    <name evidence="4" type="ORF">JQC72_00920</name>
</gene>